<dbReference type="AlphaFoldDB" id="A0A3P6SR98"/>
<dbReference type="Proteomes" id="UP000271889">
    <property type="component" value="Unassembled WGS sequence"/>
</dbReference>
<keyword evidence="2" id="KW-1185">Reference proteome</keyword>
<proteinExistence type="predicted"/>
<protein>
    <submittedName>
        <fullName evidence="1">Uncharacterized protein</fullName>
    </submittedName>
</protein>
<reference evidence="1 2" key="1">
    <citation type="submission" date="2018-11" db="EMBL/GenBank/DDBJ databases">
        <authorList>
            <consortium name="Pathogen Informatics"/>
        </authorList>
    </citation>
    <scope>NUCLEOTIDE SEQUENCE [LARGE SCALE GENOMIC DNA]</scope>
</reference>
<dbReference type="EMBL" id="UYRV01023489">
    <property type="protein sequence ID" value="VDK73689.1"/>
    <property type="molecule type" value="Genomic_DNA"/>
</dbReference>
<name>A0A3P6SR98_CYLGO</name>
<evidence type="ECO:0000313" key="2">
    <source>
        <dbReference type="Proteomes" id="UP000271889"/>
    </source>
</evidence>
<accession>A0A3P6SR98</accession>
<gene>
    <name evidence="1" type="ORF">CGOC_LOCUS6958</name>
</gene>
<organism evidence="1 2">
    <name type="scientific">Cylicostephanus goldi</name>
    <name type="common">Nematode worm</name>
    <dbReference type="NCBI Taxonomy" id="71465"/>
    <lineage>
        <taxon>Eukaryota</taxon>
        <taxon>Metazoa</taxon>
        <taxon>Ecdysozoa</taxon>
        <taxon>Nematoda</taxon>
        <taxon>Chromadorea</taxon>
        <taxon>Rhabditida</taxon>
        <taxon>Rhabditina</taxon>
        <taxon>Rhabditomorpha</taxon>
        <taxon>Strongyloidea</taxon>
        <taxon>Strongylidae</taxon>
        <taxon>Cylicostephanus</taxon>
    </lineage>
</organism>
<sequence>MTVDETLMCSFQVCKLPIVNRLAHKFCNLFRNFPF</sequence>
<evidence type="ECO:0000313" key="1">
    <source>
        <dbReference type="EMBL" id="VDK73689.1"/>
    </source>
</evidence>